<keyword evidence="5" id="KW-1185">Reference proteome</keyword>
<reference evidence="4 5" key="1">
    <citation type="submission" date="2016-09" db="EMBL/GenBank/DDBJ databases">
        <title>Complete genome sequence of Actinomyces hongkongensis HKU8.</title>
        <authorList>
            <person name="Gao Y.-X."/>
            <person name="Zhou Y.-Y."/>
            <person name="Xie Y."/>
            <person name="Wang M."/>
            <person name="Wang S.-J."/>
            <person name="Shen S.-G."/>
        </authorList>
    </citation>
    <scope>NUCLEOTIDE SEQUENCE [LARGE SCALE GENOMIC DNA]</scope>
    <source>
        <strain evidence="4 5">HKU8</strain>
    </source>
</reference>
<evidence type="ECO:0000313" key="4">
    <source>
        <dbReference type="EMBL" id="AOS47427.1"/>
    </source>
</evidence>
<evidence type="ECO:0000256" key="2">
    <source>
        <dbReference type="ARBA" id="ARBA00023315"/>
    </source>
</evidence>
<dbReference type="KEGG" id="phon:BH719_05795"/>
<evidence type="ECO:0000313" key="5">
    <source>
        <dbReference type="Proteomes" id="UP000095214"/>
    </source>
</evidence>
<proteinExistence type="predicted"/>
<dbReference type="PANTHER" id="PTHR43877">
    <property type="entry name" value="AMINOALKYLPHOSPHONATE N-ACETYLTRANSFERASE-RELATED-RELATED"/>
    <property type="match status" value="1"/>
</dbReference>
<dbReference type="GO" id="GO:0016747">
    <property type="term" value="F:acyltransferase activity, transferring groups other than amino-acyl groups"/>
    <property type="evidence" value="ECO:0007669"/>
    <property type="project" value="InterPro"/>
</dbReference>
<dbReference type="PROSITE" id="PS51186">
    <property type="entry name" value="GNAT"/>
    <property type="match status" value="1"/>
</dbReference>
<gene>
    <name evidence="4" type="ORF">BH719_05795</name>
</gene>
<dbReference type="EMBL" id="CP017298">
    <property type="protein sequence ID" value="AOS47427.1"/>
    <property type="molecule type" value="Genomic_DNA"/>
</dbReference>
<dbReference type="CDD" id="cd04301">
    <property type="entry name" value="NAT_SF"/>
    <property type="match status" value="1"/>
</dbReference>
<evidence type="ECO:0000256" key="1">
    <source>
        <dbReference type="ARBA" id="ARBA00022679"/>
    </source>
</evidence>
<dbReference type="AlphaFoldDB" id="A0A1D8B2P9"/>
<dbReference type="STRING" id="178339.BH719_05795"/>
<protein>
    <submittedName>
        <fullName evidence="4">GNAT family N-acetyltransferase</fullName>
    </submittedName>
</protein>
<dbReference type="RefSeq" id="WP_009743870.1">
    <property type="nucleotide sequence ID" value="NZ_CP017298.1"/>
</dbReference>
<keyword evidence="2" id="KW-0012">Acyltransferase</keyword>
<dbReference type="Gene3D" id="3.40.630.30">
    <property type="match status" value="1"/>
</dbReference>
<evidence type="ECO:0000259" key="3">
    <source>
        <dbReference type="PROSITE" id="PS51186"/>
    </source>
</evidence>
<feature type="domain" description="N-acetyltransferase" evidence="3">
    <location>
        <begin position="4"/>
        <end position="160"/>
    </location>
</feature>
<dbReference type="SUPFAM" id="SSF55729">
    <property type="entry name" value="Acyl-CoA N-acyltransferases (Nat)"/>
    <property type="match status" value="1"/>
</dbReference>
<name>A0A1D8B2P9_9ACTO</name>
<sequence length="160" mass="17713">MGSVILRPLFATETDLLERATLGNINWCGQRFTMDDVRRTPEFAHYTRPDPLRGDFGIVAERDEEALGVVWALFLPADHPGFGFVDETTPELSLWVDEAERRRGIGRSLMGAALTEARERGAAQISLSVEEGNFSKDLYTSLGFADVPGLEANGVMLLRL</sequence>
<dbReference type="Proteomes" id="UP000095214">
    <property type="component" value="Chromosome"/>
</dbReference>
<keyword evidence="1 4" id="KW-0808">Transferase</keyword>
<dbReference type="InterPro" id="IPR000182">
    <property type="entry name" value="GNAT_dom"/>
</dbReference>
<organism evidence="4 5">
    <name type="scientific">Pauljensenia hongkongensis</name>
    <dbReference type="NCBI Taxonomy" id="178339"/>
    <lineage>
        <taxon>Bacteria</taxon>
        <taxon>Bacillati</taxon>
        <taxon>Actinomycetota</taxon>
        <taxon>Actinomycetes</taxon>
        <taxon>Actinomycetales</taxon>
        <taxon>Actinomycetaceae</taxon>
        <taxon>Pauljensenia</taxon>
    </lineage>
</organism>
<dbReference type="Pfam" id="PF00583">
    <property type="entry name" value="Acetyltransf_1"/>
    <property type="match status" value="1"/>
</dbReference>
<dbReference type="InterPro" id="IPR016181">
    <property type="entry name" value="Acyl_CoA_acyltransferase"/>
</dbReference>
<accession>A0A1D8B2P9</accession>
<dbReference type="InterPro" id="IPR050832">
    <property type="entry name" value="Bact_Acetyltransf"/>
</dbReference>